<dbReference type="CDD" id="cd15482">
    <property type="entry name" value="Sialidase_non-viral"/>
    <property type="match status" value="1"/>
</dbReference>
<evidence type="ECO:0000256" key="1">
    <source>
        <dbReference type="SAM" id="SignalP"/>
    </source>
</evidence>
<dbReference type="InterPro" id="IPR018247">
    <property type="entry name" value="EF_Hand_1_Ca_BS"/>
</dbReference>
<dbReference type="Gene3D" id="2.120.10.10">
    <property type="match status" value="1"/>
</dbReference>
<proteinExistence type="predicted"/>
<reference evidence="3" key="1">
    <citation type="submission" date="2017-04" db="EMBL/GenBank/DDBJ databases">
        <title>Comparative genomics and description of representatives of a novel lineage of planctomycetes thriving in anoxic sediments.</title>
        <authorList>
            <person name="Spring S."/>
            <person name="Bunk B."/>
            <person name="Sproer C."/>
        </authorList>
    </citation>
    <scope>NUCLEOTIDE SEQUENCE [LARGE SCALE GENOMIC DNA]</scope>
    <source>
        <strain evidence="3">ST-PulAB-D4</strain>
    </source>
</reference>
<dbReference type="KEGG" id="pbp:STSP1_01926"/>
<gene>
    <name evidence="2" type="ORF">STSP1_01926</name>
</gene>
<sequence precursor="true">MKKLVFVLFLSFFYMANAVNFDSVPGSVIDYIEAPSRFFGVPVNPVYISDPSITVLPNGDYIASHARFGWGSDSSETGKTSVFRSSDGGASWTHLTNLNGILRASLFVHNGDLYLLGAYNDDGGQNVIRKSTDNGSTWTDASNSQTGLLGSHGVGSPNNPVVFNGRIWSGATRRLISAPTGADLLKASSWTMTNWPSNTGHPLGDEWDGGWTEGQAVASAQSGIYILPKIRGLPHTARIRASSATKLSFNASAENAFPHLPGGEKKFGASYDPVSDKFYVLSNPVLDVHKGEGTPPELVRTAGGLLCSEDLINWELKKIFIFTENLDNSSFGEGFQYFNFDFDGDDMVIASRTAFDVGGGERKPPRGHDSNLLTFHRIEDFRNASPEHFLAVDSGSDAILRYERTQHQDAPLGSFVLGSTFDGEPLNSPDAVAQDDNGDVYVRQQNGKILRFDAMGNYIDSPAQSPAQFQTSDLAISQPAQGERSWTKNGSGNWEELTNWYYRGRPDTDYEIANFGSAADSPAAAQMNKDYSFKGIRFRNDSSYTIGGSGSISLESDDYQGIIEVQRGSHEIAVPVELSSHTDISADEGTELHLTDEINLNYKKLAVRGQGSVHIEESFIMNNGTLEVDGLSALHFEQGCQTYITGRLFFNPHESISLEPHASFQLIEGADHMSGEFYLEILPQLEEGLMWDTSMLYTEGIVTIVPDDSKLDYLNFSHLAYWWLAEDCLNKPGCSSSDFNQDGYINTDDLLVLAENWLD</sequence>
<keyword evidence="1" id="KW-0732">Signal</keyword>
<protein>
    <recommendedName>
        <fullName evidence="4">EF-hand domain-containing protein</fullName>
    </recommendedName>
</protein>
<dbReference type="STRING" id="1941349.STSP1_01926"/>
<dbReference type="Proteomes" id="UP000193334">
    <property type="component" value="Chromosome"/>
</dbReference>
<dbReference type="InterPro" id="IPR036278">
    <property type="entry name" value="Sialidase_sf"/>
</dbReference>
<dbReference type="PROSITE" id="PS00018">
    <property type="entry name" value="EF_HAND_1"/>
    <property type="match status" value="1"/>
</dbReference>
<evidence type="ECO:0008006" key="4">
    <source>
        <dbReference type="Google" id="ProtNLM"/>
    </source>
</evidence>
<evidence type="ECO:0000313" key="3">
    <source>
        <dbReference type="Proteomes" id="UP000193334"/>
    </source>
</evidence>
<dbReference type="SUPFAM" id="SSF50939">
    <property type="entry name" value="Sialidases"/>
    <property type="match status" value="1"/>
</dbReference>
<accession>A0A1W6LNZ4</accession>
<name>A0A1W6LNZ4_9BACT</name>
<evidence type="ECO:0000313" key="2">
    <source>
        <dbReference type="EMBL" id="ARN57515.1"/>
    </source>
</evidence>
<organism evidence="2 3">
    <name type="scientific">Sedimentisphaera salicampi</name>
    <dbReference type="NCBI Taxonomy" id="1941349"/>
    <lineage>
        <taxon>Bacteria</taxon>
        <taxon>Pseudomonadati</taxon>
        <taxon>Planctomycetota</taxon>
        <taxon>Phycisphaerae</taxon>
        <taxon>Sedimentisphaerales</taxon>
        <taxon>Sedimentisphaeraceae</taxon>
        <taxon>Sedimentisphaera</taxon>
    </lineage>
</organism>
<dbReference type="AlphaFoldDB" id="A0A1W6LNZ4"/>
<dbReference type="SUPFAM" id="SSF63829">
    <property type="entry name" value="Calcium-dependent phosphotriesterase"/>
    <property type="match status" value="1"/>
</dbReference>
<keyword evidence="3" id="KW-1185">Reference proteome</keyword>
<dbReference type="EMBL" id="CP021023">
    <property type="protein sequence ID" value="ARN57515.1"/>
    <property type="molecule type" value="Genomic_DNA"/>
</dbReference>
<feature type="signal peptide" evidence="1">
    <location>
        <begin position="1"/>
        <end position="18"/>
    </location>
</feature>
<feature type="chain" id="PRO_5012822969" description="EF-hand domain-containing protein" evidence="1">
    <location>
        <begin position="19"/>
        <end position="759"/>
    </location>
</feature>